<dbReference type="InParanoid" id="Q2HGQ0"/>
<evidence type="ECO:0000313" key="1">
    <source>
        <dbReference type="EMBL" id="EAQ92369.1"/>
    </source>
</evidence>
<dbReference type="OrthoDB" id="10276706at2759"/>
<dbReference type="HOGENOM" id="CLU_2654270_0_0_1"/>
<proteinExistence type="predicted"/>
<reference evidence="2" key="1">
    <citation type="journal article" date="2015" name="Genome Announc.">
        <title>Draft genome sequence of the cellulolytic fungus Chaetomium globosum.</title>
        <authorList>
            <person name="Cuomo C.A."/>
            <person name="Untereiner W.A."/>
            <person name="Ma L.-J."/>
            <person name="Grabherr M."/>
            <person name="Birren B.W."/>
        </authorList>
    </citation>
    <scope>NUCLEOTIDE SEQUENCE [LARGE SCALE GENOMIC DNA]</scope>
    <source>
        <strain evidence="2">ATCC 6205 / CBS 148.51 / DSM 1962 / NBRC 6347 / NRRL 1970</strain>
    </source>
</reference>
<evidence type="ECO:0000313" key="2">
    <source>
        <dbReference type="Proteomes" id="UP000001056"/>
    </source>
</evidence>
<sequence length="76" mass="8221">MDGLHAMRAVIFPQLKYRDTNAVTCTAQESEFQTLVWKRVFISSTPVFSGISAGVTCSVTMLNKLPPGSLGRPGGF</sequence>
<dbReference type="RefSeq" id="XP_001219825.1">
    <property type="nucleotide sequence ID" value="XM_001219824.1"/>
</dbReference>
<dbReference type="GeneID" id="4387214"/>
<dbReference type="VEuPathDB" id="FungiDB:CHGG_00604"/>
<accession>Q2HGQ0</accession>
<keyword evidence="2" id="KW-1185">Reference proteome</keyword>
<dbReference type="Proteomes" id="UP000001056">
    <property type="component" value="Unassembled WGS sequence"/>
</dbReference>
<dbReference type="EMBL" id="CH408029">
    <property type="protein sequence ID" value="EAQ92369.1"/>
    <property type="molecule type" value="Genomic_DNA"/>
</dbReference>
<name>Q2HGQ0_CHAGB</name>
<gene>
    <name evidence="1" type="ORF">CHGG_00604</name>
</gene>
<dbReference type="AlphaFoldDB" id="Q2HGQ0"/>
<protein>
    <submittedName>
        <fullName evidence="1">Uncharacterized protein</fullName>
    </submittedName>
</protein>
<organism evidence="1 2">
    <name type="scientific">Chaetomium globosum (strain ATCC 6205 / CBS 148.51 / DSM 1962 / NBRC 6347 / NRRL 1970)</name>
    <name type="common">Soil fungus</name>
    <dbReference type="NCBI Taxonomy" id="306901"/>
    <lineage>
        <taxon>Eukaryota</taxon>
        <taxon>Fungi</taxon>
        <taxon>Dikarya</taxon>
        <taxon>Ascomycota</taxon>
        <taxon>Pezizomycotina</taxon>
        <taxon>Sordariomycetes</taxon>
        <taxon>Sordariomycetidae</taxon>
        <taxon>Sordariales</taxon>
        <taxon>Chaetomiaceae</taxon>
        <taxon>Chaetomium</taxon>
    </lineage>
</organism>